<organism evidence="4 5">
    <name type="scientific">Polarella glacialis</name>
    <name type="common">Dinoflagellate</name>
    <dbReference type="NCBI Taxonomy" id="89957"/>
    <lineage>
        <taxon>Eukaryota</taxon>
        <taxon>Sar</taxon>
        <taxon>Alveolata</taxon>
        <taxon>Dinophyceae</taxon>
        <taxon>Suessiales</taxon>
        <taxon>Suessiaceae</taxon>
        <taxon>Polarella</taxon>
    </lineage>
</organism>
<proteinExistence type="predicted"/>
<dbReference type="InterPro" id="IPR040148">
    <property type="entry name" value="FMR1"/>
</dbReference>
<protein>
    <recommendedName>
        <fullName evidence="3">K Homology domain-containing protein</fullName>
    </recommendedName>
</protein>
<dbReference type="GO" id="GO:0045182">
    <property type="term" value="F:translation regulator activity"/>
    <property type="evidence" value="ECO:0007669"/>
    <property type="project" value="TreeGrafter"/>
</dbReference>
<reference evidence="4" key="1">
    <citation type="submission" date="2021-02" db="EMBL/GenBank/DDBJ databases">
        <authorList>
            <person name="Dougan E. K."/>
            <person name="Rhodes N."/>
            <person name="Thang M."/>
            <person name="Chan C."/>
        </authorList>
    </citation>
    <scope>NUCLEOTIDE SEQUENCE</scope>
</reference>
<feature type="compositionally biased region" description="Basic and acidic residues" evidence="2">
    <location>
        <begin position="146"/>
        <end position="196"/>
    </location>
</feature>
<dbReference type="Pfam" id="PF00013">
    <property type="entry name" value="KH_1"/>
    <property type="match status" value="1"/>
</dbReference>
<dbReference type="GO" id="GO:0003730">
    <property type="term" value="F:mRNA 3'-UTR binding"/>
    <property type="evidence" value="ECO:0007669"/>
    <property type="project" value="TreeGrafter"/>
</dbReference>
<accession>A0A813HIC8</accession>
<keyword evidence="1" id="KW-0694">RNA-binding</keyword>
<dbReference type="PROSITE" id="PS50084">
    <property type="entry name" value="KH_TYPE_1"/>
    <property type="match status" value="1"/>
</dbReference>
<dbReference type="GO" id="GO:0051028">
    <property type="term" value="P:mRNA transport"/>
    <property type="evidence" value="ECO:0007669"/>
    <property type="project" value="TreeGrafter"/>
</dbReference>
<dbReference type="EMBL" id="CAJNNV010031649">
    <property type="protein sequence ID" value="CAE8637215.1"/>
    <property type="molecule type" value="Genomic_DNA"/>
</dbReference>
<dbReference type="InterPro" id="IPR036612">
    <property type="entry name" value="KH_dom_type_1_sf"/>
</dbReference>
<evidence type="ECO:0000259" key="3">
    <source>
        <dbReference type="Pfam" id="PF00013"/>
    </source>
</evidence>
<feature type="region of interest" description="Disordered" evidence="2">
    <location>
        <begin position="135"/>
        <end position="259"/>
    </location>
</feature>
<keyword evidence="5" id="KW-1185">Reference proteome</keyword>
<dbReference type="GO" id="GO:0043488">
    <property type="term" value="P:regulation of mRNA stability"/>
    <property type="evidence" value="ECO:0007669"/>
    <property type="project" value="TreeGrafter"/>
</dbReference>
<sequence>MDGDNPDDDRAIRIFGNNAENVEQARAEVEFVEEVLPLDASMYSWILGRGGKTIQGFRDSAGLVFAKLDRDGEQLQLCGSRNSVQDAVAMFETHIMYYPVFHQMDEEMEQIFGELEEYGDWDARYEWGCYRDEEEDWQPQGKGKGKGGDAGKRGPKDAQSRDRKIVESGKGEKGSKDKGRSEKGRKSDADSWRNTEARGIGKGAPEATEGFRLPKAPKEPSEPKAASGDGGKGSKAKKSREVRLVDDEEPEEEQEGDEE</sequence>
<dbReference type="InterPro" id="IPR004088">
    <property type="entry name" value="KH_dom_type_1"/>
</dbReference>
<feature type="domain" description="K Homology" evidence="3">
    <location>
        <begin position="35"/>
        <end position="92"/>
    </location>
</feature>
<dbReference type="GO" id="GO:0010494">
    <property type="term" value="C:cytoplasmic stress granule"/>
    <property type="evidence" value="ECO:0007669"/>
    <property type="project" value="TreeGrafter"/>
</dbReference>
<evidence type="ECO:0000256" key="1">
    <source>
        <dbReference type="PROSITE-ProRule" id="PRU00117"/>
    </source>
</evidence>
<dbReference type="AlphaFoldDB" id="A0A813HIC8"/>
<dbReference type="Proteomes" id="UP000654075">
    <property type="component" value="Unassembled WGS sequence"/>
</dbReference>
<dbReference type="GO" id="GO:0048513">
    <property type="term" value="P:animal organ development"/>
    <property type="evidence" value="ECO:0007669"/>
    <property type="project" value="TreeGrafter"/>
</dbReference>
<evidence type="ECO:0000256" key="2">
    <source>
        <dbReference type="SAM" id="MobiDB-lite"/>
    </source>
</evidence>
<name>A0A813HIC8_POLGL</name>
<dbReference type="PANTHER" id="PTHR10603">
    <property type="entry name" value="FRAGILE X MENTAL RETARDATION SYNDROME-RELATED PROTEIN"/>
    <property type="match status" value="1"/>
</dbReference>
<gene>
    <name evidence="4" type="ORF">PGLA1383_LOCUS52603</name>
</gene>
<dbReference type="GO" id="GO:0045727">
    <property type="term" value="P:positive regulation of translation"/>
    <property type="evidence" value="ECO:0007669"/>
    <property type="project" value="TreeGrafter"/>
</dbReference>
<dbReference type="PANTHER" id="PTHR10603:SF7">
    <property type="entry name" value="FRAGILE X MESSENGER RIBONUCLEOPROTEIN 1 HOMOLOG"/>
    <property type="match status" value="1"/>
</dbReference>
<dbReference type="GO" id="GO:0005634">
    <property type="term" value="C:nucleus"/>
    <property type="evidence" value="ECO:0007669"/>
    <property type="project" value="TreeGrafter"/>
</dbReference>
<dbReference type="SUPFAM" id="SSF54791">
    <property type="entry name" value="Eukaryotic type KH-domain (KH-domain type I)"/>
    <property type="match status" value="1"/>
</dbReference>
<evidence type="ECO:0000313" key="4">
    <source>
        <dbReference type="EMBL" id="CAE8637215.1"/>
    </source>
</evidence>
<comment type="caution">
    <text evidence="4">The sequence shown here is derived from an EMBL/GenBank/DDBJ whole genome shotgun (WGS) entry which is preliminary data.</text>
</comment>
<evidence type="ECO:0000313" key="5">
    <source>
        <dbReference type="Proteomes" id="UP000654075"/>
    </source>
</evidence>
<feature type="non-terminal residue" evidence="4">
    <location>
        <position position="259"/>
    </location>
</feature>
<feature type="compositionally biased region" description="Acidic residues" evidence="2">
    <location>
        <begin position="246"/>
        <end position="259"/>
    </location>
</feature>